<sequence length="180" mass="20002">MIRVKDIYMLLPALSIYAGLSGCASEQVLITDPTVAVAHISKGNQSLDLFPGRYLSIAFSANSEHIDTRDPLLQVRAELFKDGRSVGSSIAMGPYVISNNQIDERHFNGQRYIAFDFSNLMVESDHGEISVALAESDFDTVEFQLRYPLMGTGFKFISNPVSFSKTEILNSLKLLPVKYE</sequence>
<keyword evidence="2" id="KW-1185">Reference proteome</keyword>
<dbReference type="AlphaFoldDB" id="Q2S787"/>
<evidence type="ECO:0000313" key="2">
    <source>
        <dbReference type="Proteomes" id="UP000000238"/>
    </source>
</evidence>
<dbReference type="EMBL" id="CP000155">
    <property type="protein sequence ID" value="ABC33487.1"/>
    <property type="molecule type" value="Genomic_DNA"/>
</dbReference>
<proteinExistence type="predicted"/>
<reference evidence="1 2" key="1">
    <citation type="journal article" date="2005" name="Nucleic Acids Res.">
        <title>Genomic blueprint of Hahella chejuensis, a marine microbe producing an algicidal agent.</title>
        <authorList>
            <person name="Jeong H."/>
            <person name="Yim J.H."/>
            <person name="Lee C."/>
            <person name="Choi S.-H."/>
            <person name="Park Y.K."/>
            <person name="Yoon S.H."/>
            <person name="Hur C.-G."/>
            <person name="Kang H.-Y."/>
            <person name="Kim D."/>
            <person name="Lee H.H."/>
            <person name="Park K.H."/>
            <person name="Park S.-H."/>
            <person name="Park H.-S."/>
            <person name="Lee H.K."/>
            <person name="Oh T.K."/>
            <person name="Kim J.F."/>
        </authorList>
    </citation>
    <scope>NUCLEOTIDE SEQUENCE [LARGE SCALE GENOMIC DNA]</scope>
    <source>
        <strain evidence="1 2">KCTC 2396</strain>
    </source>
</reference>
<dbReference type="RefSeq" id="WP_011400537.1">
    <property type="nucleotide sequence ID" value="NC_007645.1"/>
</dbReference>
<dbReference type="KEGG" id="hch:HCH_06869"/>
<dbReference type="Proteomes" id="UP000000238">
    <property type="component" value="Chromosome"/>
</dbReference>
<dbReference type="HOGENOM" id="CLU_1494233_0_0_6"/>
<protein>
    <submittedName>
        <fullName evidence="1">Uncharacterized protein</fullName>
    </submittedName>
</protein>
<gene>
    <name evidence="1" type="ordered locus">HCH_06869</name>
</gene>
<dbReference type="STRING" id="349521.HCH_06869"/>
<organism evidence="1 2">
    <name type="scientific">Hahella chejuensis (strain KCTC 2396)</name>
    <dbReference type="NCBI Taxonomy" id="349521"/>
    <lineage>
        <taxon>Bacteria</taxon>
        <taxon>Pseudomonadati</taxon>
        <taxon>Pseudomonadota</taxon>
        <taxon>Gammaproteobacteria</taxon>
        <taxon>Oceanospirillales</taxon>
        <taxon>Hahellaceae</taxon>
        <taxon>Hahella</taxon>
    </lineage>
</organism>
<dbReference type="PROSITE" id="PS51257">
    <property type="entry name" value="PROKAR_LIPOPROTEIN"/>
    <property type="match status" value="1"/>
</dbReference>
<dbReference type="OrthoDB" id="9865808at2"/>
<accession>Q2S787</accession>
<evidence type="ECO:0000313" key="1">
    <source>
        <dbReference type="EMBL" id="ABC33487.1"/>
    </source>
</evidence>
<name>Q2S787_HAHCH</name>